<keyword evidence="2" id="KW-1185">Reference proteome</keyword>
<dbReference type="Gene3D" id="3.30.530.20">
    <property type="match status" value="1"/>
</dbReference>
<evidence type="ECO:0000313" key="1">
    <source>
        <dbReference type="EMBL" id="MDU9000507.1"/>
    </source>
</evidence>
<proteinExistence type="predicted"/>
<evidence type="ECO:0008006" key="3">
    <source>
        <dbReference type="Google" id="ProtNLM"/>
    </source>
</evidence>
<dbReference type="SUPFAM" id="SSF55961">
    <property type="entry name" value="Bet v1-like"/>
    <property type="match status" value="1"/>
</dbReference>
<protein>
    <recommendedName>
        <fullName evidence="3">Polyketide cyclase / dehydrase and lipid transport</fullName>
    </recommendedName>
</protein>
<comment type="caution">
    <text evidence="1">The sequence shown here is derived from an EMBL/GenBank/DDBJ whole genome shotgun (WGS) entry which is preliminary data.</text>
</comment>
<organism evidence="1 2">
    <name type="scientific">Streptomyces mirabilis</name>
    <dbReference type="NCBI Taxonomy" id="68239"/>
    <lineage>
        <taxon>Bacteria</taxon>
        <taxon>Bacillati</taxon>
        <taxon>Actinomycetota</taxon>
        <taxon>Actinomycetes</taxon>
        <taxon>Kitasatosporales</taxon>
        <taxon>Streptomycetaceae</taxon>
        <taxon>Streptomyces</taxon>
    </lineage>
</organism>
<name>A0ABU3V2W3_9ACTN</name>
<evidence type="ECO:0000313" key="2">
    <source>
        <dbReference type="Proteomes" id="UP001257627"/>
    </source>
</evidence>
<dbReference type="InterPro" id="IPR023393">
    <property type="entry name" value="START-like_dom_sf"/>
</dbReference>
<accession>A0ABU3V2W3</accession>
<reference evidence="1 2" key="1">
    <citation type="submission" date="2023-02" db="EMBL/GenBank/DDBJ databases">
        <authorList>
            <person name="Maleckis M."/>
        </authorList>
    </citation>
    <scope>NUCLEOTIDE SEQUENCE [LARGE SCALE GENOMIC DNA]</scope>
    <source>
        <strain evidence="1 2">P8-A2</strain>
    </source>
</reference>
<dbReference type="EMBL" id="JARAKF010000001">
    <property type="protein sequence ID" value="MDU9000507.1"/>
    <property type="molecule type" value="Genomic_DNA"/>
</dbReference>
<sequence>MAVVRFHLVSKLGPKDVLEVLTDFGPSRAEAWPTIDTAHFEVHELGDTWAEVTEGTAAAWERARYEWEPAGDTVTITTLDSKLFGAGGGWVFRMTPEDNGTRVDVELTRQPSTVKGKMLAALLPLAAPASLRKSFAGPLQAK</sequence>
<gene>
    <name evidence="1" type="ORF">PU648_51045</name>
</gene>
<dbReference type="Proteomes" id="UP001257627">
    <property type="component" value="Unassembled WGS sequence"/>
</dbReference>
<dbReference type="RefSeq" id="WP_143599860.1">
    <property type="nucleotide sequence ID" value="NZ_JARAKF010000001.1"/>
</dbReference>